<accession>A0ABY8J3N5</accession>
<dbReference type="CDD" id="cd01335">
    <property type="entry name" value="Radical_SAM"/>
    <property type="match status" value="1"/>
</dbReference>
<dbReference type="InterPro" id="IPR058240">
    <property type="entry name" value="rSAM_sf"/>
</dbReference>
<keyword evidence="7" id="KW-1185">Reference proteome</keyword>
<keyword evidence="2" id="KW-0479">Metal-binding</keyword>
<keyword evidence="1" id="KW-0949">S-adenosyl-L-methionine</keyword>
<gene>
    <name evidence="6" type="ORF">P9989_07525</name>
</gene>
<evidence type="ECO:0000256" key="2">
    <source>
        <dbReference type="ARBA" id="ARBA00022723"/>
    </source>
</evidence>
<protein>
    <submittedName>
        <fullName evidence="6">Radical SAM protein</fullName>
    </submittedName>
</protein>
<dbReference type="SUPFAM" id="SSF102114">
    <property type="entry name" value="Radical SAM enzymes"/>
    <property type="match status" value="1"/>
</dbReference>
<dbReference type="PROSITE" id="PS51918">
    <property type="entry name" value="RADICAL_SAM"/>
    <property type="match status" value="1"/>
</dbReference>
<dbReference type="SFLD" id="SFLDS00029">
    <property type="entry name" value="Radical_SAM"/>
    <property type="match status" value="1"/>
</dbReference>
<feature type="domain" description="Radical SAM core" evidence="5">
    <location>
        <begin position="1"/>
        <end position="201"/>
    </location>
</feature>
<sequence length="265" mass="31012">MTYNQSCNLSCDFCYVNFHHKKIQDKTYEIIKKAILLNFDVITFGGGDAFSKKSFRNSCILAKENNLFTQVDTNGIAIRLNDHDFIDKYVDLIGISLDSIGEEYNEFRKSKKLFTKVNSVLKTLDKNNINTKLKINTILTKQNKNAIYDIYNYLKSFNSIERWSIYQFFPLSAAKRKRETFEISNEGFDETLFFLNDEKPNFKIEKFKFSDRVSGYIFCDEEGILYTNSLEGNYIVICSIFDTEAEKKLLNLHELINPKTENRYS</sequence>
<evidence type="ECO:0000256" key="3">
    <source>
        <dbReference type="ARBA" id="ARBA00023004"/>
    </source>
</evidence>
<dbReference type="Gene3D" id="3.20.20.70">
    <property type="entry name" value="Aldolase class I"/>
    <property type="match status" value="1"/>
</dbReference>
<dbReference type="Proteomes" id="UP001221597">
    <property type="component" value="Chromosome"/>
</dbReference>
<dbReference type="InterPro" id="IPR050377">
    <property type="entry name" value="Radical_SAM_PqqE_MftC-like"/>
</dbReference>
<reference evidence="6 7" key="1">
    <citation type="submission" date="2023-04" db="EMBL/GenBank/DDBJ databases">
        <title>Genome sequence of Halobacillus naozhouensis KACC 21980.</title>
        <authorList>
            <person name="Kim S."/>
            <person name="Heo J."/>
            <person name="Kwon S.-W."/>
        </authorList>
    </citation>
    <scope>NUCLEOTIDE SEQUENCE [LARGE SCALE GENOMIC DNA]</scope>
    <source>
        <strain evidence="6 7">KCTC 13234</strain>
    </source>
</reference>
<evidence type="ECO:0000259" key="5">
    <source>
        <dbReference type="PROSITE" id="PS51918"/>
    </source>
</evidence>
<evidence type="ECO:0000256" key="1">
    <source>
        <dbReference type="ARBA" id="ARBA00022691"/>
    </source>
</evidence>
<dbReference type="SFLD" id="SFLDG01067">
    <property type="entry name" value="SPASM/twitch_domain_containing"/>
    <property type="match status" value="1"/>
</dbReference>
<dbReference type="PANTHER" id="PTHR11228">
    <property type="entry name" value="RADICAL SAM DOMAIN PROTEIN"/>
    <property type="match status" value="1"/>
</dbReference>
<evidence type="ECO:0000313" key="6">
    <source>
        <dbReference type="EMBL" id="WFT76204.1"/>
    </source>
</evidence>
<organism evidence="6 7">
    <name type="scientific">Halobacillus naozhouensis</name>
    <dbReference type="NCBI Taxonomy" id="554880"/>
    <lineage>
        <taxon>Bacteria</taxon>
        <taxon>Bacillati</taxon>
        <taxon>Bacillota</taxon>
        <taxon>Bacilli</taxon>
        <taxon>Bacillales</taxon>
        <taxon>Bacillaceae</taxon>
        <taxon>Halobacillus</taxon>
    </lineage>
</organism>
<keyword evidence="3" id="KW-0408">Iron</keyword>
<dbReference type="Pfam" id="PF04055">
    <property type="entry name" value="Radical_SAM"/>
    <property type="match status" value="1"/>
</dbReference>
<name>A0ABY8J3N5_9BACI</name>
<evidence type="ECO:0000313" key="7">
    <source>
        <dbReference type="Proteomes" id="UP001221597"/>
    </source>
</evidence>
<dbReference type="InterPro" id="IPR013785">
    <property type="entry name" value="Aldolase_TIM"/>
</dbReference>
<dbReference type="EMBL" id="CP121671">
    <property type="protein sequence ID" value="WFT76204.1"/>
    <property type="molecule type" value="Genomic_DNA"/>
</dbReference>
<evidence type="ECO:0000256" key="4">
    <source>
        <dbReference type="ARBA" id="ARBA00023014"/>
    </source>
</evidence>
<dbReference type="RefSeq" id="WP_283078158.1">
    <property type="nucleotide sequence ID" value="NZ_CP121671.1"/>
</dbReference>
<dbReference type="PANTHER" id="PTHR11228:SF7">
    <property type="entry name" value="PQQA PEPTIDE CYCLASE"/>
    <property type="match status" value="1"/>
</dbReference>
<proteinExistence type="predicted"/>
<dbReference type="InterPro" id="IPR007197">
    <property type="entry name" value="rSAM"/>
</dbReference>
<keyword evidence="4" id="KW-0411">Iron-sulfur</keyword>